<dbReference type="AlphaFoldDB" id="A0A8K0F4G3"/>
<keyword evidence="5" id="KW-1185">Reference proteome</keyword>
<evidence type="ECO:0000259" key="3">
    <source>
        <dbReference type="Pfam" id="PF05347"/>
    </source>
</evidence>
<sequence>MNALSQRRRTLLLFKTCLRRIQTFPMSAQSYYRHHVRQHFSAHRDETDAERINELLERAEQSAQWVVNKMSAQTK</sequence>
<dbReference type="EMBL" id="VRVR01000004">
    <property type="protein sequence ID" value="KAF0853064.1"/>
    <property type="molecule type" value="Genomic_DNA"/>
</dbReference>
<dbReference type="Proteomes" id="UP000799049">
    <property type="component" value="Unassembled WGS sequence"/>
</dbReference>
<feature type="domain" description="Complex 1 LYR protein" evidence="3">
    <location>
        <begin position="8"/>
        <end position="63"/>
    </location>
</feature>
<dbReference type="InterPro" id="IPR045291">
    <property type="entry name" value="Complex1_LYR_LYRM9"/>
</dbReference>
<organism evidence="4 5">
    <name type="scientific">Andalucia godoyi</name>
    <name type="common">Flagellate</name>
    <dbReference type="NCBI Taxonomy" id="505711"/>
    <lineage>
        <taxon>Eukaryota</taxon>
        <taxon>Discoba</taxon>
        <taxon>Jakobida</taxon>
        <taxon>Andalucina</taxon>
        <taxon>Andaluciidae</taxon>
        <taxon>Andalucia</taxon>
    </lineage>
</organism>
<protein>
    <recommendedName>
        <fullName evidence="2">LYR motif-containing protein 9</fullName>
    </recommendedName>
</protein>
<comment type="similarity">
    <text evidence="1">Belongs to the complex I LYR family. LYRM9 subfamily.</text>
</comment>
<dbReference type="InterPro" id="IPR052151">
    <property type="entry name" value="Complex_I_LYR"/>
</dbReference>
<dbReference type="PANTHER" id="PTHR47061:SF1">
    <property type="entry name" value="LYR MOTIF-CONTAINING PROTEIN 9"/>
    <property type="match status" value="1"/>
</dbReference>
<evidence type="ECO:0000256" key="2">
    <source>
        <dbReference type="ARBA" id="ARBA00026234"/>
    </source>
</evidence>
<name>A0A8K0F4G3_ANDGO</name>
<evidence type="ECO:0000313" key="4">
    <source>
        <dbReference type="EMBL" id="KAF0853064.1"/>
    </source>
</evidence>
<proteinExistence type="inferred from homology"/>
<dbReference type="InterPro" id="IPR008011">
    <property type="entry name" value="Complex1_LYR_dom"/>
</dbReference>
<dbReference type="OrthoDB" id="533463at2759"/>
<evidence type="ECO:0000256" key="1">
    <source>
        <dbReference type="ARBA" id="ARBA00025757"/>
    </source>
</evidence>
<dbReference type="PANTHER" id="PTHR47061">
    <property type="entry name" value="LYR MOTIF-CONTAINING PROTEIN 9"/>
    <property type="match status" value="1"/>
</dbReference>
<gene>
    <name evidence="4" type="ORF">ANDGO_08806</name>
</gene>
<dbReference type="CDD" id="cd20269">
    <property type="entry name" value="Complex1_LYR_LYRM9"/>
    <property type="match status" value="1"/>
</dbReference>
<evidence type="ECO:0000313" key="5">
    <source>
        <dbReference type="Proteomes" id="UP000799049"/>
    </source>
</evidence>
<comment type="caution">
    <text evidence="4">The sequence shown here is derived from an EMBL/GenBank/DDBJ whole genome shotgun (WGS) entry which is preliminary data.</text>
</comment>
<reference evidence="4" key="1">
    <citation type="submission" date="2019-09" db="EMBL/GenBank/DDBJ databases">
        <title>The Mitochondrial Proteome of the Jakobid, Andalucia godoyi, a Protist With the Most Gene-Rich and Bacteria-Like Mitochondrial Genome.</title>
        <authorList>
            <person name="Gray M.W."/>
            <person name="Burger G."/>
            <person name="Derelle R."/>
            <person name="Klimes V."/>
            <person name="Leger M."/>
            <person name="Sarrasin M."/>
            <person name="Vlcek C."/>
            <person name="Roger A.J."/>
            <person name="Elias M."/>
            <person name="Lang B.F."/>
        </authorList>
    </citation>
    <scope>NUCLEOTIDE SEQUENCE</scope>
    <source>
        <strain evidence="4">And28</strain>
    </source>
</reference>
<accession>A0A8K0F4G3</accession>
<dbReference type="Pfam" id="PF05347">
    <property type="entry name" value="Complex1_LYR"/>
    <property type="match status" value="1"/>
</dbReference>